<comment type="catalytic activity">
    <reaction evidence="14">
        <text>resolvin D1 + NAD(+) = 17-oxoresolvin D1 + NADH + H(+)</text>
        <dbReference type="Rhea" id="RHEA:50128"/>
        <dbReference type="ChEBI" id="CHEBI:15378"/>
        <dbReference type="ChEBI" id="CHEBI:57540"/>
        <dbReference type="ChEBI" id="CHEBI:57945"/>
        <dbReference type="ChEBI" id="CHEBI:132079"/>
        <dbReference type="ChEBI" id="CHEBI:132081"/>
    </reaction>
    <physiologicalReaction direction="left-to-right" evidence="14">
        <dbReference type="Rhea" id="RHEA:50129"/>
    </physiologicalReaction>
</comment>
<evidence type="ECO:0000256" key="11">
    <source>
        <dbReference type="ARBA" id="ARBA00048008"/>
    </source>
</evidence>
<evidence type="ECO:0000256" key="10">
    <source>
        <dbReference type="ARBA" id="ARBA00047672"/>
    </source>
</evidence>
<evidence type="ECO:0000256" key="14">
    <source>
        <dbReference type="ARBA" id="ARBA00048170"/>
    </source>
</evidence>
<evidence type="ECO:0000256" key="12">
    <source>
        <dbReference type="ARBA" id="ARBA00048140"/>
    </source>
</evidence>
<dbReference type="GO" id="GO:0047034">
    <property type="term" value="F:15-hydroxyicosatetraenoate dehydrogenase activity"/>
    <property type="evidence" value="ECO:0007669"/>
    <property type="project" value="UniProtKB-EC"/>
</dbReference>
<comment type="catalytic activity">
    <reaction evidence="17">
        <text>prostaglandin A1 + NAD(+) = 15-oxo-prostaglandin A1 + NADH + H(+)</text>
        <dbReference type="Rhea" id="RHEA:41263"/>
        <dbReference type="ChEBI" id="CHEBI:15378"/>
        <dbReference type="ChEBI" id="CHEBI:57398"/>
        <dbReference type="ChEBI" id="CHEBI:57540"/>
        <dbReference type="ChEBI" id="CHEBI:57945"/>
        <dbReference type="ChEBI" id="CHEBI:85072"/>
    </reaction>
    <physiologicalReaction direction="left-to-right" evidence="17">
        <dbReference type="Rhea" id="RHEA:41264"/>
    </physiologicalReaction>
</comment>
<name>A0A9Q1CG25_HOLLE</name>
<evidence type="ECO:0000256" key="20">
    <source>
        <dbReference type="ARBA" id="ARBA00049151"/>
    </source>
</evidence>
<dbReference type="InterPro" id="IPR002347">
    <property type="entry name" value="SDR_fam"/>
</dbReference>
<comment type="catalytic activity">
    <reaction evidence="19">
        <text>resolvin D2 + NAD(+) = 16-oxoresolvin D2 + NADH + H(+)</text>
        <dbReference type="Rhea" id="RHEA:53588"/>
        <dbReference type="ChEBI" id="CHEBI:15378"/>
        <dbReference type="ChEBI" id="CHEBI:57540"/>
        <dbReference type="ChEBI" id="CHEBI:57945"/>
        <dbReference type="ChEBI" id="CHEBI:133367"/>
        <dbReference type="ChEBI" id="CHEBI:137498"/>
    </reaction>
    <physiologicalReaction direction="left-to-right" evidence="19">
        <dbReference type="Rhea" id="RHEA:53589"/>
    </physiologicalReaction>
</comment>
<dbReference type="InterPro" id="IPR036291">
    <property type="entry name" value="NAD(P)-bd_dom_sf"/>
</dbReference>
<evidence type="ECO:0000313" key="24">
    <source>
        <dbReference type="Proteomes" id="UP001152320"/>
    </source>
</evidence>
<dbReference type="Gene3D" id="3.40.50.720">
    <property type="entry name" value="NAD(P)-binding Rossmann-like Domain"/>
    <property type="match status" value="1"/>
</dbReference>
<dbReference type="SUPFAM" id="SSF51735">
    <property type="entry name" value="NAD(P)-binding Rossmann-fold domains"/>
    <property type="match status" value="1"/>
</dbReference>
<evidence type="ECO:0000256" key="19">
    <source>
        <dbReference type="ARBA" id="ARBA00048921"/>
    </source>
</evidence>
<dbReference type="EC" id="1.1.1.232" evidence="4"/>
<comment type="catalytic activity">
    <reaction evidence="13">
        <text>(11R)-hydroxy-(5Z,8Z,12E,14Z)-eicosatetraenoate + NAD(+) = 11-oxo-(5Z,8Z,12E,14Z)-eicosatetraenoate + NADH + H(+)</text>
        <dbReference type="Rhea" id="RHEA:48640"/>
        <dbReference type="ChEBI" id="CHEBI:15378"/>
        <dbReference type="ChEBI" id="CHEBI:57540"/>
        <dbReference type="ChEBI" id="CHEBI:57945"/>
        <dbReference type="ChEBI" id="CHEBI:78836"/>
        <dbReference type="ChEBI" id="CHEBI:90697"/>
    </reaction>
    <physiologicalReaction direction="left-to-right" evidence="13">
        <dbReference type="Rhea" id="RHEA:48641"/>
    </physiologicalReaction>
</comment>
<dbReference type="GO" id="GO:0005737">
    <property type="term" value="C:cytoplasm"/>
    <property type="evidence" value="ECO:0007669"/>
    <property type="project" value="TreeGrafter"/>
</dbReference>
<evidence type="ECO:0000256" key="16">
    <source>
        <dbReference type="ARBA" id="ARBA00048535"/>
    </source>
</evidence>
<comment type="catalytic activity">
    <reaction evidence="20">
        <text>(15S)-hydroxy-(5Z,8Z,11Z,13E)-eicosatetraenoate + NAD(+) = 15-oxo-(5Z,8Z,11Z,13E)-eicosatetraenoate + NADH + H(+)</text>
        <dbReference type="Rhea" id="RHEA:23260"/>
        <dbReference type="ChEBI" id="CHEBI:15378"/>
        <dbReference type="ChEBI" id="CHEBI:57409"/>
        <dbReference type="ChEBI" id="CHEBI:57410"/>
        <dbReference type="ChEBI" id="CHEBI:57540"/>
        <dbReference type="ChEBI" id="CHEBI:57945"/>
        <dbReference type="EC" id="1.1.1.232"/>
    </reaction>
    <physiologicalReaction direction="left-to-right" evidence="20">
        <dbReference type="Rhea" id="RHEA:23261"/>
    </physiologicalReaction>
</comment>
<dbReference type="PANTHER" id="PTHR44229">
    <property type="entry name" value="15-HYDROXYPROSTAGLANDIN DEHYDROGENASE [NAD(+)]"/>
    <property type="match status" value="1"/>
</dbReference>
<dbReference type="AlphaFoldDB" id="A0A9Q1CG25"/>
<comment type="catalytic activity">
    <reaction evidence="12">
        <text>15-oxo-(5S,6R)-dihydroxy-(7E,9E,11Z)-eicosatrienoate + NADH + H(+) = (5S,6R,15S)-trihydroxy-(7E,9E,11Z)-eicosatrienoate + NAD(+)</text>
        <dbReference type="Rhea" id="RHEA:41596"/>
        <dbReference type="ChEBI" id="CHEBI:15378"/>
        <dbReference type="ChEBI" id="CHEBI:57540"/>
        <dbReference type="ChEBI" id="CHEBI:57945"/>
        <dbReference type="ChEBI" id="CHEBI:78325"/>
        <dbReference type="ChEBI" id="CHEBI:78329"/>
    </reaction>
    <physiologicalReaction direction="left-to-right" evidence="12">
        <dbReference type="Rhea" id="RHEA:41597"/>
    </physiologicalReaction>
</comment>
<dbReference type="PANTHER" id="PTHR44229:SF4">
    <property type="entry name" value="15-HYDROXYPROSTAGLANDIN DEHYDROGENASE [NAD(+)]"/>
    <property type="match status" value="1"/>
</dbReference>
<keyword evidence="24" id="KW-1185">Reference proteome</keyword>
<keyword evidence="2" id="KW-0560">Oxidoreductase</keyword>
<dbReference type="EC" id="1.1.1.141" evidence="3"/>
<dbReference type="OrthoDB" id="37659at2759"/>
<evidence type="ECO:0000256" key="21">
    <source>
        <dbReference type="ARBA" id="ARBA00049188"/>
    </source>
</evidence>
<evidence type="ECO:0000256" key="5">
    <source>
        <dbReference type="ARBA" id="ARBA00040276"/>
    </source>
</evidence>
<comment type="caution">
    <text evidence="23">The sequence shown here is derived from an EMBL/GenBank/DDBJ whole genome shotgun (WGS) entry which is preliminary data.</text>
</comment>
<evidence type="ECO:0000256" key="6">
    <source>
        <dbReference type="ARBA" id="ARBA00041812"/>
    </source>
</evidence>
<evidence type="ECO:0000256" key="3">
    <source>
        <dbReference type="ARBA" id="ARBA00038968"/>
    </source>
</evidence>
<evidence type="ECO:0000256" key="13">
    <source>
        <dbReference type="ARBA" id="ARBA00048144"/>
    </source>
</evidence>
<comment type="catalytic activity">
    <reaction evidence="16">
        <text>lipoxin A4 + NAD(+) = 15-oxo-(5S,6R)-dihydroxy-(7E,9E,11Z,13E)-eicosatetraenoate + NADH + H(+)</text>
        <dbReference type="Rhea" id="RHEA:41572"/>
        <dbReference type="ChEBI" id="CHEBI:15378"/>
        <dbReference type="ChEBI" id="CHEBI:57540"/>
        <dbReference type="ChEBI" id="CHEBI:57945"/>
        <dbReference type="ChEBI" id="CHEBI:67026"/>
        <dbReference type="ChEBI" id="CHEBI:78311"/>
    </reaction>
    <physiologicalReaction direction="left-to-right" evidence="16">
        <dbReference type="Rhea" id="RHEA:41573"/>
    </physiologicalReaction>
</comment>
<evidence type="ECO:0000256" key="22">
    <source>
        <dbReference type="RuleBase" id="RU000363"/>
    </source>
</evidence>
<organism evidence="23 24">
    <name type="scientific">Holothuria leucospilota</name>
    <name type="common">Black long sea cucumber</name>
    <name type="synonym">Mertensiothuria leucospilota</name>
    <dbReference type="NCBI Taxonomy" id="206669"/>
    <lineage>
        <taxon>Eukaryota</taxon>
        <taxon>Metazoa</taxon>
        <taxon>Echinodermata</taxon>
        <taxon>Eleutherozoa</taxon>
        <taxon>Echinozoa</taxon>
        <taxon>Holothuroidea</taxon>
        <taxon>Aspidochirotacea</taxon>
        <taxon>Aspidochirotida</taxon>
        <taxon>Holothuriidae</taxon>
        <taxon>Holothuria</taxon>
    </lineage>
</organism>
<comment type="catalytic activity">
    <reaction evidence="18">
        <text>prostaglandin E2 + NAD(+) = 15-oxoprostaglandin E2 + NADH + H(+)</text>
        <dbReference type="Rhea" id="RHEA:11876"/>
        <dbReference type="ChEBI" id="CHEBI:15378"/>
        <dbReference type="ChEBI" id="CHEBI:57400"/>
        <dbReference type="ChEBI" id="CHEBI:57540"/>
        <dbReference type="ChEBI" id="CHEBI:57945"/>
        <dbReference type="ChEBI" id="CHEBI:606564"/>
        <dbReference type="EC" id="1.1.1.141"/>
    </reaction>
    <physiologicalReaction direction="left-to-right" evidence="18">
        <dbReference type="Rhea" id="RHEA:11877"/>
    </physiologicalReaction>
</comment>
<reference evidence="23" key="1">
    <citation type="submission" date="2021-10" db="EMBL/GenBank/DDBJ databases">
        <title>Tropical sea cucumber genome reveals ecological adaptation and Cuvierian tubules defense mechanism.</title>
        <authorList>
            <person name="Chen T."/>
        </authorList>
    </citation>
    <scope>NUCLEOTIDE SEQUENCE</scope>
    <source>
        <strain evidence="23">Nanhai2018</strain>
        <tissue evidence="23">Muscle</tissue>
    </source>
</reference>
<dbReference type="GO" id="GO:0016404">
    <property type="term" value="F:15-hydroxyprostaglandin dehydrogenase (NAD+) activity"/>
    <property type="evidence" value="ECO:0007669"/>
    <property type="project" value="UniProtKB-EC"/>
</dbReference>
<comment type="catalytic activity">
    <reaction evidence="21">
        <text>resolvin E1 + NAD(+) = 18-oxo-resolvin E1 + NADH + H(+)</text>
        <dbReference type="Rhea" id="RHEA:49244"/>
        <dbReference type="ChEBI" id="CHEBI:15378"/>
        <dbReference type="ChEBI" id="CHEBI:57540"/>
        <dbReference type="ChEBI" id="CHEBI:57945"/>
        <dbReference type="ChEBI" id="CHEBI:91000"/>
        <dbReference type="ChEBI" id="CHEBI:91001"/>
    </reaction>
    <physiologicalReaction direction="left-to-right" evidence="21">
        <dbReference type="Rhea" id="RHEA:49245"/>
    </physiologicalReaction>
</comment>
<comment type="catalytic activity">
    <reaction evidence="10">
        <text>resolvin D1 + NAD(+) = 8-oxoresolvin D1 + NADH + H(+)</text>
        <dbReference type="Rhea" id="RHEA:50124"/>
        <dbReference type="ChEBI" id="CHEBI:15378"/>
        <dbReference type="ChEBI" id="CHEBI:57540"/>
        <dbReference type="ChEBI" id="CHEBI:57945"/>
        <dbReference type="ChEBI" id="CHEBI:132079"/>
        <dbReference type="ChEBI" id="CHEBI:132080"/>
    </reaction>
    <physiologicalReaction direction="left-to-right" evidence="10">
        <dbReference type="Rhea" id="RHEA:50125"/>
    </physiologicalReaction>
</comment>
<sequence length="256" mass="27989">MKVDGVCALVTGSARGIGKALVERLLSKGAKFVAVIDINRELGEETVKNFKQTYGPERVRFIHCDVASERQLEKAFEESYSVNDRLDVVINNAGVVNGPNVLRINLEAVVRSSYLAKKYMSKQNGGSGGVLINMSSVAGFIAGWDPTYTASKHGVKGFSLALTKSDPSFSKDDIRVGVICPGFVETNLIDNHPDKEAIKKISWAIPMSQVVDAFVMIIEDDTKHGCCVRITKGKGIDLLPMKTFSEWASELQLFKT</sequence>
<dbReference type="PRINTS" id="PR00081">
    <property type="entry name" value="GDHRDH"/>
</dbReference>
<proteinExistence type="inferred from homology"/>
<dbReference type="EMBL" id="JAIZAY010000004">
    <property type="protein sequence ID" value="KAJ8043819.1"/>
    <property type="molecule type" value="Genomic_DNA"/>
</dbReference>
<evidence type="ECO:0000256" key="1">
    <source>
        <dbReference type="ARBA" id="ARBA00006484"/>
    </source>
</evidence>
<evidence type="ECO:0000256" key="2">
    <source>
        <dbReference type="ARBA" id="ARBA00023002"/>
    </source>
</evidence>
<evidence type="ECO:0000256" key="4">
    <source>
        <dbReference type="ARBA" id="ARBA00039060"/>
    </source>
</evidence>
<comment type="catalytic activity">
    <reaction evidence="9">
        <text>prostaglandin E1 + NAD(+) = 15-oxoprostaglandin E1 + NADH + H(+)</text>
        <dbReference type="Rhea" id="RHEA:16477"/>
        <dbReference type="ChEBI" id="CHEBI:15378"/>
        <dbReference type="ChEBI" id="CHEBI:57397"/>
        <dbReference type="ChEBI" id="CHEBI:57401"/>
        <dbReference type="ChEBI" id="CHEBI:57540"/>
        <dbReference type="ChEBI" id="CHEBI:57945"/>
    </reaction>
    <physiologicalReaction direction="left-to-right" evidence="9">
        <dbReference type="Rhea" id="RHEA:16478"/>
    </physiologicalReaction>
</comment>
<evidence type="ECO:0000256" key="17">
    <source>
        <dbReference type="ARBA" id="ARBA00048611"/>
    </source>
</evidence>
<comment type="catalytic activity">
    <reaction evidence="11">
        <text>14-hydroxy-(4Z,7Z,10Z,12E,16Z,19Z)-docosahexaenoate + NAD(+) = 14-oxo-(4Z,7Z,10Z,12E,16Z,19Z)-docosahexaenoate + NADH + H(+)</text>
        <dbReference type="Rhea" id="RHEA:48952"/>
        <dbReference type="ChEBI" id="CHEBI:15378"/>
        <dbReference type="ChEBI" id="CHEBI:57540"/>
        <dbReference type="ChEBI" id="CHEBI:57945"/>
        <dbReference type="ChEBI" id="CHEBI:90866"/>
        <dbReference type="ChEBI" id="CHEBI:90867"/>
    </reaction>
    <physiologicalReaction direction="left-to-right" evidence="11">
        <dbReference type="Rhea" id="RHEA:48953"/>
    </physiologicalReaction>
</comment>
<dbReference type="Proteomes" id="UP001152320">
    <property type="component" value="Chromosome 4"/>
</dbReference>
<protein>
    <recommendedName>
        <fullName evidence="5">15-hydroxyprostaglandin dehydrogenase [NAD(+)]</fullName>
        <ecNumber evidence="3">1.1.1.141</ecNumber>
        <ecNumber evidence="4">1.1.1.232</ecNumber>
    </recommendedName>
    <alternativeName>
        <fullName evidence="7">Eicosanoid/docosanoid dehydrogenase [NAD(+)]</fullName>
    </alternativeName>
    <alternativeName>
        <fullName evidence="6">Prostaglandin dehydrogenase 1</fullName>
    </alternativeName>
</protein>
<dbReference type="PRINTS" id="PR00080">
    <property type="entry name" value="SDRFAMILY"/>
</dbReference>
<dbReference type="Pfam" id="PF00106">
    <property type="entry name" value="adh_short"/>
    <property type="match status" value="1"/>
</dbReference>
<evidence type="ECO:0000256" key="8">
    <source>
        <dbReference type="ARBA" id="ARBA00045705"/>
    </source>
</evidence>
<evidence type="ECO:0000256" key="15">
    <source>
        <dbReference type="ARBA" id="ARBA00048393"/>
    </source>
</evidence>
<gene>
    <name evidence="23" type="ORF">HOLleu_11089</name>
</gene>
<evidence type="ECO:0000256" key="9">
    <source>
        <dbReference type="ARBA" id="ARBA00047325"/>
    </source>
</evidence>
<evidence type="ECO:0000313" key="23">
    <source>
        <dbReference type="EMBL" id="KAJ8043819.1"/>
    </source>
</evidence>
<comment type="function">
    <text evidence="8">Catalyzes the NAD-dependent dehydrogenation (oxidation) of a broad array of hydroxylated polyunsaturated fatty acids (mainly eicosanoids and docosanoids, including prostaglandins, lipoxins and resolvins), yielding their corresponding keto (oxo) metabolites. Decreases the levels of the pro-proliferative prostaglandins such as prostaglandin E2 (whose activity is increased in cancer because of an increase in the expression of cyclooxygenase 2) and generates oxo-fatty acid products that can profoundly influence cell function by abrogating pro-inflammatory cytokine expression. Converts resolvins E1, D1 and D2 to their oxo products, which represents a mode of resolvin inactivation. Resolvin E1 plays important roles during the resolution phase of acute inflammation, while resolvins D1 and D2 have a unique role in obesity-induced adipose inflammation.</text>
</comment>
<evidence type="ECO:0000256" key="7">
    <source>
        <dbReference type="ARBA" id="ARBA00042026"/>
    </source>
</evidence>
<comment type="catalytic activity">
    <reaction evidence="15">
        <text>resolvin D2 + NAD(+) = 7-oxoresolvin D2 + NADH + H(+)</text>
        <dbReference type="Rhea" id="RHEA:53584"/>
        <dbReference type="ChEBI" id="CHEBI:15378"/>
        <dbReference type="ChEBI" id="CHEBI:57540"/>
        <dbReference type="ChEBI" id="CHEBI:57945"/>
        <dbReference type="ChEBI" id="CHEBI:133367"/>
        <dbReference type="ChEBI" id="CHEBI:137497"/>
    </reaction>
    <physiologicalReaction direction="left-to-right" evidence="15">
        <dbReference type="Rhea" id="RHEA:53585"/>
    </physiologicalReaction>
</comment>
<comment type="similarity">
    <text evidence="1 22">Belongs to the short-chain dehydrogenases/reductases (SDR) family.</text>
</comment>
<accession>A0A9Q1CG25</accession>
<evidence type="ECO:0000256" key="18">
    <source>
        <dbReference type="ARBA" id="ARBA00048739"/>
    </source>
</evidence>